<organism evidence="1 2">
    <name type="scientific">Araneus ventricosus</name>
    <name type="common">Orbweaver spider</name>
    <name type="synonym">Epeira ventricosa</name>
    <dbReference type="NCBI Taxonomy" id="182803"/>
    <lineage>
        <taxon>Eukaryota</taxon>
        <taxon>Metazoa</taxon>
        <taxon>Ecdysozoa</taxon>
        <taxon>Arthropoda</taxon>
        <taxon>Chelicerata</taxon>
        <taxon>Arachnida</taxon>
        <taxon>Araneae</taxon>
        <taxon>Araneomorphae</taxon>
        <taxon>Entelegynae</taxon>
        <taxon>Araneoidea</taxon>
        <taxon>Araneidae</taxon>
        <taxon>Araneus</taxon>
    </lineage>
</organism>
<keyword evidence="2" id="KW-1185">Reference proteome</keyword>
<dbReference type="Proteomes" id="UP000499080">
    <property type="component" value="Unassembled WGS sequence"/>
</dbReference>
<evidence type="ECO:0000313" key="1">
    <source>
        <dbReference type="EMBL" id="GBN38259.1"/>
    </source>
</evidence>
<sequence>MAVQNRSQFPGAIVRWIIKDDCGTAVVRNGSGIPEGSIRTWTKFGTILSVGVSSNQGFNWEGSGFKGNGLGWSQKSSLKRCVRKFLQNEIDLDRRVLWRDCVVLLFID</sequence>
<reference evidence="1 2" key="1">
    <citation type="journal article" date="2019" name="Sci. Rep.">
        <title>Orb-weaving spider Araneus ventricosus genome elucidates the spidroin gene catalogue.</title>
        <authorList>
            <person name="Kono N."/>
            <person name="Nakamura H."/>
            <person name="Ohtoshi R."/>
            <person name="Moran D.A.P."/>
            <person name="Shinohara A."/>
            <person name="Yoshida Y."/>
            <person name="Fujiwara M."/>
            <person name="Mori M."/>
            <person name="Tomita M."/>
            <person name="Arakawa K."/>
        </authorList>
    </citation>
    <scope>NUCLEOTIDE SEQUENCE [LARGE SCALE GENOMIC DNA]</scope>
</reference>
<evidence type="ECO:0000313" key="2">
    <source>
        <dbReference type="Proteomes" id="UP000499080"/>
    </source>
</evidence>
<comment type="caution">
    <text evidence="1">The sequence shown here is derived from an EMBL/GenBank/DDBJ whole genome shotgun (WGS) entry which is preliminary data.</text>
</comment>
<gene>
    <name evidence="1" type="ORF">AVEN_264725_1</name>
</gene>
<proteinExistence type="predicted"/>
<dbReference type="AlphaFoldDB" id="A0A4Y2NHW1"/>
<accession>A0A4Y2NHW1</accession>
<name>A0A4Y2NHW1_ARAVE</name>
<protein>
    <submittedName>
        <fullName evidence="1">Uncharacterized protein</fullName>
    </submittedName>
</protein>
<dbReference type="EMBL" id="BGPR01009149">
    <property type="protein sequence ID" value="GBN38259.1"/>
    <property type="molecule type" value="Genomic_DNA"/>
</dbReference>